<feature type="chain" id="PRO_5021053722" description="Probable endolytic peptidoglycan transglycosylase RlpA" evidence="3">
    <location>
        <begin position="26"/>
        <end position="168"/>
    </location>
</feature>
<dbReference type="InterPro" id="IPR009009">
    <property type="entry name" value="RlpA-like_DPBB"/>
</dbReference>
<gene>
    <name evidence="3" type="primary">rlpA</name>
    <name evidence="6" type="ORF">EQG61_01940</name>
</gene>
<dbReference type="GO" id="GO:0071555">
    <property type="term" value="P:cell wall organization"/>
    <property type="evidence" value="ECO:0007669"/>
    <property type="project" value="UniProtKB-KW"/>
</dbReference>
<dbReference type="NCBIfam" id="TIGR00413">
    <property type="entry name" value="rlpA"/>
    <property type="match status" value="1"/>
</dbReference>
<comment type="caution">
    <text evidence="6">The sequence shown here is derived from an EMBL/GenBank/DDBJ whole genome shotgun (WGS) entry which is preliminary data.</text>
</comment>
<dbReference type="PANTHER" id="PTHR34183:SF8">
    <property type="entry name" value="ENDOLYTIC PEPTIDOGLYCAN TRANSGLYCOSYLASE RLPA-RELATED"/>
    <property type="match status" value="1"/>
</dbReference>
<dbReference type="AlphaFoldDB" id="A0A4Q1KD99"/>
<keyword evidence="1 3" id="KW-0456">Lyase</keyword>
<dbReference type="CDD" id="cd22268">
    <property type="entry name" value="DPBB_RlpA-like"/>
    <property type="match status" value="1"/>
</dbReference>
<evidence type="ECO:0000259" key="5">
    <source>
        <dbReference type="Pfam" id="PF03330"/>
    </source>
</evidence>
<keyword evidence="7" id="KW-1185">Reference proteome</keyword>
<evidence type="ECO:0000256" key="2">
    <source>
        <dbReference type="ARBA" id="ARBA00023316"/>
    </source>
</evidence>
<name>A0A4Q1KD99_9FLAO</name>
<dbReference type="PANTHER" id="PTHR34183">
    <property type="entry name" value="ENDOLYTIC PEPTIDOGLYCAN TRANSGLYCOSYLASE RLPA"/>
    <property type="match status" value="1"/>
</dbReference>
<dbReference type="EC" id="4.2.2.-" evidence="3"/>
<dbReference type="RefSeq" id="WP_129460201.1">
    <property type="nucleotide sequence ID" value="NZ_SBKN01000001.1"/>
</dbReference>
<dbReference type="HAMAP" id="MF_02071">
    <property type="entry name" value="RlpA"/>
    <property type="match status" value="1"/>
</dbReference>
<evidence type="ECO:0000256" key="1">
    <source>
        <dbReference type="ARBA" id="ARBA00023239"/>
    </source>
</evidence>
<evidence type="ECO:0000313" key="7">
    <source>
        <dbReference type="Proteomes" id="UP000289857"/>
    </source>
</evidence>
<dbReference type="OrthoDB" id="9779128at2"/>
<dbReference type="GO" id="GO:0000270">
    <property type="term" value="P:peptidoglycan metabolic process"/>
    <property type="evidence" value="ECO:0007669"/>
    <property type="project" value="UniProtKB-UniRule"/>
</dbReference>
<dbReference type="InterPro" id="IPR036908">
    <property type="entry name" value="RlpA-like_sf"/>
</dbReference>
<evidence type="ECO:0000256" key="3">
    <source>
        <dbReference type="HAMAP-Rule" id="MF_02071"/>
    </source>
</evidence>
<comment type="similarity">
    <text evidence="3 4">Belongs to the RlpA family.</text>
</comment>
<comment type="function">
    <text evidence="3">Lytic transglycosylase with a strong preference for naked glycan strands that lack stem peptides.</text>
</comment>
<dbReference type="GO" id="GO:0008932">
    <property type="term" value="F:lytic endotransglycosylase activity"/>
    <property type="evidence" value="ECO:0007669"/>
    <property type="project" value="UniProtKB-UniRule"/>
</dbReference>
<feature type="signal peptide" evidence="3">
    <location>
        <begin position="1"/>
        <end position="25"/>
    </location>
</feature>
<dbReference type="SUPFAM" id="SSF50685">
    <property type="entry name" value="Barwin-like endoglucanases"/>
    <property type="match status" value="1"/>
</dbReference>
<evidence type="ECO:0000256" key="4">
    <source>
        <dbReference type="RuleBase" id="RU003495"/>
    </source>
</evidence>
<dbReference type="Proteomes" id="UP000289857">
    <property type="component" value="Unassembled WGS sequence"/>
</dbReference>
<keyword evidence="2 3" id="KW-0961">Cell wall biogenesis/degradation</keyword>
<organism evidence="6 7">
    <name type="scientific">Flavobacterium stagni</name>
    <dbReference type="NCBI Taxonomy" id="2506421"/>
    <lineage>
        <taxon>Bacteria</taxon>
        <taxon>Pseudomonadati</taxon>
        <taxon>Bacteroidota</taxon>
        <taxon>Flavobacteriia</taxon>
        <taxon>Flavobacteriales</taxon>
        <taxon>Flavobacteriaceae</taxon>
        <taxon>Flavobacterium</taxon>
    </lineage>
</organism>
<reference evidence="7" key="1">
    <citation type="submission" date="2019-01" db="EMBL/GenBank/DDBJ databases">
        <title>Cytophagaceae bacterium strain CAR-16.</title>
        <authorList>
            <person name="Chen W.-M."/>
        </authorList>
    </citation>
    <scope>NUCLEOTIDE SEQUENCE [LARGE SCALE GENOMIC DNA]</scope>
    <source>
        <strain evidence="7">WWJ-16</strain>
    </source>
</reference>
<keyword evidence="3" id="KW-0732">Signal</keyword>
<dbReference type="InterPro" id="IPR034718">
    <property type="entry name" value="RlpA"/>
</dbReference>
<dbReference type="InterPro" id="IPR012997">
    <property type="entry name" value="RplA"/>
</dbReference>
<dbReference type="EMBL" id="SBKN01000001">
    <property type="protein sequence ID" value="RXR24223.1"/>
    <property type="molecule type" value="Genomic_DNA"/>
</dbReference>
<protein>
    <recommendedName>
        <fullName evidence="3">Probable endolytic peptidoglycan transglycosylase RlpA</fullName>
        <ecNumber evidence="3">4.2.2.-</ecNumber>
    </recommendedName>
</protein>
<dbReference type="Pfam" id="PF03330">
    <property type="entry name" value="DPBB_1"/>
    <property type="match status" value="1"/>
</dbReference>
<feature type="domain" description="RlpA-like protein double-psi beta-barrel" evidence="5">
    <location>
        <begin position="70"/>
        <end position="154"/>
    </location>
</feature>
<dbReference type="Gene3D" id="2.40.40.10">
    <property type="entry name" value="RlpA-like domain"/>
    <property type="match status" value="1"/>
</dbReference>
<accession>A0A4Q1KD99</accession>
<evidence type="ECO:0000313" key="6">
    <source>
        <dbReference type="EMBL" id="RXR24223.1"/>
    </source>
</evidence>
<proteinExistence type="inferred from homology"/>
<sequence precursor="true">MRSSKTITYGLSMLLALFLSYTFTAQTTVSPELKKQKTDTIKKDKLVVDEAIEDTTVVINGKFKPYKKKAHASYYADRFHGKRTASGKRYDRNKLTAAHKKLPLGTLVRVTNEATGKSVIVEITDRGPFARGREIDLSKRAFVLISGSKNSGSAIVTIEVIEVEKKLP</sequence>